<protein>
    <submittedName>
        <fullName evidence="2">Uncharacterized protein</fullName>
    </submittedName>
</protein>
<keyword evidence="1" id="KW-1133">Transmembrane helix</keyword>
<evidence type="ECO:0000256" key="1">
    <source>
        <dbReference type="SAM" id="Phobius"/>
    </source>
</evidence>
<dbReference type="EMBL" id="JACTNZ010000002">
    <property type="protein sequence ID" value="KAG5560039.1"/>
    <property type="molecule type" value="Genomic_DNA"/>
</dbReference>
<evidence type="ECO:0000313" key="2">
    <source>
        <dbReference type="EMBL" id="KAG5560039.1"/>
    </source>
</evidence>
<name>A0AAV6L6F5_9ERIC</name>
<evidence type="ECO:0000313" key="3">
    <source>
        <dbReference type="Proteomes" id="UP000823749"/>
    </source>
</evidence>
<feature type="transmembrane region" description="Helical" evidence="1">
    <location>
        <begin position="185"/>
        <end position="211"/>
    </location>
</feature>
<feature type="transmembrane region" description="Helical" evidence="1">
    <location>
        <begin position="223"/>
        <end position="251"/>
    </location>
</feature>
<keyword evidence="3" id="KW-1185">Reference proteome</keyword>
<dbReference type="Proteomes" id="UP000823749">
    <property type="component" value="Chromosome 2"/>
</dbReference>
<sequence>MKEYAVAKSWTILLVVSDLDSLNFNFHELSPLSYTKNGEVLTRVSTWKYIEYDRHIMAFNPIDNSHRKISIPGDPRFYIIAYEESLITPTDYGWEEEDLEGEATYVVHSYTGDSWNMKKRSYGDYWPTTCINSAIEAESGEKQRSNMDGLPNSKYCESDLERRVQISSSCFASSHTQGSVSNSNLAFHLMLLLICLMVGAWLWTFGVNWLFITSIGSQSCMGLGYAGILVYDIFCCCRWRLLLLLLFWLGWIPGGV</sequence>
<reference evidence="2" key="1">
    <citation type="submission" date="2020-08" db="EMBL/GenBank/DDBJ databases">
        <title>Plant Genome Project.</title>
        <authorList>
            <person name="Zhang R.-G."/>
        </authorList>
    </citation>
    <scope>NUCLEOTIDE SEQUENCE</scope>
    <source>
        <strain evidence="2">WSP0</strain>
        <tissue evidence="2">Leaf</tissue>
    </source>
</reference>
<organism evidence="2 3">
    <name type="scientific">Rhododendron griersonianum</name>
    <dbReference type="NCBI Taxonomy" id="479676"/>
    <lineage>
        <taxon>Eukaryota</taxon>
        <taxon>Viridiplantae</taxon>
        <taxon>Streptophyta</taxon>
        <taxon>Embryophyta</taxon>
        <taxon>Tracheophyta</taxon>
        <taxon>Spermatophyta</taxon>
        <taxon>Magnoliopsida</taxon>
        <taxon>eudicotyledons</taxon>
        <taxon>Gunneridae</taxon>
        <taxon>Pentapetalae</taxon>
        <taxon>asterids</taxon>
        <taxon>Ericales</taxon>
        <taxon>Ericaceae</taxon>
        <taxon>Ericoideae</taxon>
        <taxon>Rhodoreae</taxon>
        <taxon>Rhododendron</taxon>
    </lineage>
</organism>
<gene>
    <name evidence="2" type="ORF">RHGRI_003353</name>
</gene>
<keyword evidence="1" id="KW-0812">Transmembrane</keyword>
<keyword evidence="1" id="KW-0472">Membrane</keyword>
<dbReference type="AlphaFoldDB" id="A0AAV6L6F5"/>
<comment type="caution">
    <text evidence="2">The sequence shown here is derived from an EMBL/GenBank/DDBJ whole genome shotgun (WGS) entry which is preliminary data.</text>
</comment>
<proteinExistence type="predicted"/>
<accession>A0AAV6L6F5</accession>